<evidence type="ECO:0000313" key="2">
    <source>
        <dbReference type="EMBL" id="VDI44848.1"/>
    </source>
</evidence>
<dbReference type="EMBL" id="UYJE01006309">
    <property type="protein sequence ID" value="VDI44848.1"/>
    <property type="molecule type" value="Genomic_DNA"/>
</dbReference>
<keyword evidence="1" id="KW-0472">Membrane</keyword>
<dbReference type="GO" id="GO:0019706">
    <property type="term" value="F:protein-cysteine S-palmitoyltransferase activity"/>
    <property type="evidence" value="ECO:0007669"/>
    <property type="project" value="UniProtKB-EC"/>
</dbReference>
<dbReference type="InterPro" id="IPR039859">
    <property type="entry name" value="PFA4/ZDH16/20/ERF2-like"/>
</dbReference>
<organism evidence="2 3">
    <name type="scientific">Mytilus galloprovincialis</name>
    <name type="common">Mediterranean mussel</name>
    <dbReference type="NCBI Taxonomy" id="29158"/>
    <lineage>
        <taxon>Eukaryota</taxon>
        <taxon>Metazoa</taxon>
        <taxon>Spiralia</taxon>
        <taxon>Lophotrochozoa</taxon>
        <taxon>Mollusca</taxon>
        <taxon>Bivalvia</taxon>
        <taxon>Autobranchia</taxon>
        <taxon>Pteriomorphia</taxon>
        <taxon>Mytilida</taxon>
        <taxon>Mytiloidea</taxon>
        <taxon>Mytilidae</taxon>
        <taxon>Mytilinae</taxon>
        <taxon>Mytilus</taxon>
    </lineage>
</organism>
<keyword evidence="3" id="KW-1185">Reference proteome</keyword>
<dbReference type="OrthoDB" id="331948at2759"/>
<evidence type="ECO:0000313" key="3">
    <source>
        <dbReference type="Proteomes" id="UP000596742"/>
    </source>
</evidence>
<keyword evidence="2" id="KW-0808">Transferase</keyword>
<feature type="transmembrane region" description="Helical" evidence="1">
    <location>
        <begin position="48"/>
        <end position="69"/>
    </location>
</feature>
<gene>
    <name evidence="2" type="ORF">MGAL_10B001804</name>
</gene>
<protein>
    <submittedName>
        <fullName evidence="2">Palmitoyltransferase</fullName>
        <ecNumber evidence="2">2.3.1.225</ecNumber>
    </submittedName>
</protein>
<sequence length="160" mass="18747">EYPFPGFMYPLNIAHEVWQHTSTATAAPYKHDENDLEMDYVDAFFHNAVLYEFILASGVCVAISLLLVWHIKMVSYNETNIEIHINKKEKARLKALGIKFKNPYHHGVLRNWKIFLGLYDGRTIWRHILLPSTHPPEGDGLRWPKAQYKYDRKKGILQLL</sequence>
<dbReference type="AlphaFoldDB" id="A0A8B6F7T6"/>
<keyword evidence="1" id="KW-0812">Transmembrane</keyword>
<proteinExistence type="predicted"/>
<evidence type="ECO:0000256" key="1">
    <source>
        <dbReference type="SAM" id="Phobius"/>
    </source>
</evidence>
<dbReference type="Proteomes" id="UP000596742">
    <property type="component" value="Unassembled WGS sequence"/>
</dbReference>
<keyword evidence="2" id="KW-0012">Acyltransferase</keyword>
<name>A0A8B6F7T6_MYTGA</name>
<dbReference type="EC" id="2.3.1.225" evidence="2"/>
<feature type="non-terminal residue" evidence="2">
    <location>
        <position position="160"/>
    </location>
</feature>
<keyword evidence="1" id="KW-1133">Transmembrane helix</keyword>
<dbReference type="PANTHER" id="PTHR12246">
    <property type="entry name" value="PALMITOYLTRANSFERASE ZDHHC16"/>
    <property type="match status" value="1"/>
</dbReference>
<accession>A0A8B6F7T6</accession>
<reference evidence="2" key="1">
    <citation type="submission" date="2018-11" db="EMBL/GenBank/DDBJ databases">
        <authorList>
            <person name="Alioto T."/>
            <person name="Alioto T."/>
        </authorList>
    </citation>
    <scope>NUCLEOTIDE SEQUENCE</scope>
</reference>
<comment type="caution">
    <text evidence="2">The sequence shown here is derived from an EMBL/GenBank/DDBJ whole genome shotgun (WGS) entry which is preliminary data.</text>
</comment>